<keyword evidence="3" id="KW-1185">Reference proteome</keyword>
<gene>
    <name evidence="2" type="ORF">QR685DRAFT_532368</name>
</gene>
<proteinExistence type="predicted"/>
<evidence type="ECO:0000313" key="3">
    <source>
        <dbReference type="Proteomes" id="UP001451303"/>
    </source>
</evidence>
<dbReference type="EMBL" id="JAVLET010000008">
    <property type="protein sequence ID" value="KAL0468088.1"/>
    <property type="molecule type" value="Genomic_DNA"/>
</dbReference>
<sequence length="379" mass="42116">MCHVNIIHFSHHHEISHPAETPNTNSSTITTTSTTYNNCNLSNPNRLTRQEELISHQRLPQHQFVRCPTHTNHRCVVYKQTIPCLLQRFHSSPAAAPAAAAPAAAAPAAPTTTTTPAEVNANVNASPAEHEGGMINVSTCPNLQLTSEHHPLRLLLDNTTTTTTTNNVNINNSENGESMPGGDGVQQRFQTLSQAKNTLLSTANELHQQTIKLNTHILETCSLLEFLFQKLAAHTHTHTHTNSTHTHTQAMTLQRHQPAQHQPAPFNIFKELEIPLQHATELCQEINQADAKITDLFKTFLQRRKEMVDLLTSMAALQQGGLNNGAYPYTTSKARQDLRELSTGNIREVCEEPMRRGWEVVREVVRVLEGVEGMLHMGV</sequence>
<protein>
    <submittedName>
        <fullName evidence="2">Uncharacterized protein</fullName>
    </submittedName>
</protein>
<comment type="caution">
    <text evidence="2">The sequence shown here is derived from an EMBL/GenBank/DDBJ whole genome shotgun (WGS) entry which is preliminary data.</text>
</comment>
<reference evidence="2 3" key="1">
    <citation type="submission" date="2023-09" db="EMBL/GenBank/DDBJ databases">
        <title>Multi-omics analysis of a traditional fermented food reveals byproduct-associated fungal strains for waste-to-food upcycling.</title>
        <authorList>
            <consortium name="Lawrence Berkeley National Laboratory"/>
            <person name="Rekdal V.M."/>
            <person name="Villalobos-Escobedo J.M."/>
            <person name="Rodriguez-Valeron N."/>
            <person name="Garcia M.O."/>
            <person name="Vasquez D.P."/>
            <person name="Damayanti I."/>
            <person name="Sorensen P.M."/>
            <person name="Baidoo E.E."/>
            <person name="De Carvalho A.C."/>
            <person name="Riley R."/>
            <person name="Lipzen A."/>
            <person name="He G."/>
            <person name="Yan M."/>
            <person name="Haridas S."/>
            <person name="Daum C."/>
            <person name="Yoshinaga Y."/>
            <person name="Ng V."/>
            <person name="Grigoriev I.V."/>
            <person name="Munk R."/>
            <person name="Nuraida L."/>
            <person name="Wijaya C.H."/>
            <person name="Morales P.-C."/>
            <person name="Keasling J.D."/>
        </authorList>
    </citation>
    <scope>NUCLEOTIDE SEQUENCE [LARGE SCALE GENOMIC DNA]</scope>
    <source>
        <strain evidence="2 3">FGSC 2613</strain>
    </source>
</reference>
<accession>A0ABR3D750</accession>
<feature type="compositionally biased region" description="Low complexity" evidence="1">
    <location>
        <begin position="163"/>
        <end position="175"/>
    </location>
</feature>
<name>A0ABR3D750_NEUIN</name>
<feature type="region of interest" description="Disordered" evidence="1">
    <location>
        <begin position="163"/>
        <end position="182"/>
    </location>
</feature>
<feature type="compositionally biased region" description="Low complexity" evidence="1">
    <location>
        <begin position="21"/>
        <end position="35"/>
    </location>
</feature>
<feature type="region of interest" description="Disordered" evidence="1">
    <location>
        <begin position="13"/>
        <end position="35"/>
    </location>
</feature>
<evidence type="ECO:0000313" key="2">
    <source>
        <dbReference type="EMBL" id="KAL0468088.1"/>
    </source>
</evidence>
<dbReference type="Proteomes" id="UP001451303">
    <property type="component" value="Unassembled WGS sequence"/>
</dbReference>
<evidence type="ECO:0000256" key="1">
    <source>
        <dbReference type="SAM" id="MobiDB-lite"/>
    </source>
</evidence>
<organism evidence="2 3">
    <name type="scientific">Neurospora intermedia</name>
    <dbReference type="NCBI Taxonomy" id="5142"/>
    <lineage>
        <taxon>Eukaryota</taxon>
        <taxon>Fungi</taxon>
        <taxon>Dikarya</taxon>
        <taxon>Ascomycota</taxon>
        <taxon>Pezizomycotina</taxon>
        <taxon>Sordariomycetes</taxon>
        <taxon>Sordariomycetidae</taxon>
        <taxon>Sordariales</taxon>
        <taxon>Sordariaceae</taxon>
        <taxon>Neurospora</taxon>
    </lineage>
</organism>